<dbReference type="Proteomes" id="UP000007486">
    <property type="component" value="Chromosome"/>
</dbReference>
<evidence type="ECO:0000313" key="1">
    <source>
        <dbReference type="EMBL" id="ADY36581.1"/>
    </source>
</evidence>
<keyword evidence="2" id="KW-1185">Reference proteome</keyword>
<gene>
    <name evidence="1" type="ordered locus">Bacsa_2025</name>
</gene>
<dbReference type="HOGENOM" id="CLU_3149669_0_0_10"/>
<proteinExistence type="predicted"/>
<sequence length="48" mass="5889">MHKLFLHKILRMMKFSARDLQGKDTKKRIILFNREDNPLFNMIILFLI</sequence>
<accession>F0R3E9</accession>
<dbReference type="AlphaFoldDB" id="F0R3E9"/>
<dbReference type="EMBL" id="CP002530">
    <property type="protein sequence ID" value="ADY36581.1"/>
    <property type="molecule type" value="Genomic_DNA"/>
</dbReference>
<dbReference type="KEGG" id="bsa:Bacsa_2025"/>
<organism evidence="1 2">
    <name type="scientific">Phocaeicola salanitronis (strain DSM 18170 / JCM 13657 / CCUG 60908 / BL78)</name>
    <name type="common">Bacteroides salanitronis</name>
    <dbReference type="NCBI Taxonomy" id="667015"/>
    <lineage>
        <taxon>Bacteria</taxon>
        <taxon>Pseudomonadati</taxon>
        <taxon>Bacteroidota</taxon>
        <taxon>Bacteroidia</taxon>
        <taxon>Bacteroidales</taxon>
        <taxon>Bacteroidaceae</taxon>
        <taxon>Phocaeicola</taxon>
    </lineage>
</organism>
<name>F0R3E9_PHOSB</name>
<evidence type="ECO:0000313" key="2">
    <source>
        <dbReference type="Proteomes" id="UP000007486"/>
    </source>
</evidence>
<reference evidence="1 2" key="1">
    <citation type="journal article" date="2011" name="Stand. Genomic Sci.">
        <title>Complete genome sequence of Bacteroides salanitronis type strain (BL78).</title>
        <authorList>
            <person name="Gronow S."/>
            <person name="Held B."/>
            <person name="Lucas S."/>
            <person name="Lapidus A."/>
            <person name="Del Rio T.G."/>
            <person name="Nolan M."/>
            <person name="Tice H."/>
            <person name="Deshpande S."/>
            <person name="Cheng J.F."/>
            <person name="Pitluck S."/>
            <person name="Liolios K."/>
            <person name="Pagani I."/>
            <person name="Ivanova N."/>
            <person name="Mavromatis K."/>
            <person name="Pati A."/>
            <person name="Tapia R."/>
            <person name="Han C."/>
            <person name="Goodwin L."/>
            <person name="Chen A."/>
            <person name="Palaniappan K."/>
            <person name="Land M."/>
            <person name="Hauser L."/>
            <person name="Chang Y.J."/>
            <person name="Jeffries C.D."/>
            <person name="Brambilla E.M."/>
            <person name="Rohde M."/>
            <person name="Goker M."/>
            <person name="Detter J.C."/>
            <person name="Woyke T."/>
            <person name="Bristow J."/>
            <person name="Markowitz V."/>
            <person name="Hugenholtz P."/>
            <person name="Kyrpides N.C."/>
            <person name="Klenk H.P."/>
            <person name="Eisen J.A."/>
        </authorList>
    </citation>
    <scope>NUCLEOTIDE SEQUENCE [LARGE SCALE GENOMIC DNA]</scope>
    <source>
        <strain evidence="1 2">DSM 18170</strain>
    </source>
</reference>
<protein>
    <submittedName>
        <fullName evidence="1">Uncharacterized protein</fullName>
    </submittedName>
</protein>